<dbReference type="GO" id="GO:0160237">
    <property type="term" value="F:D-Ala-D-Ala dipeptidase activity"/>
    <property type="evidence" value="ECO:0007669"/>
    <property type="project" value="UniProtKB-EC"/>
</dbReference>
<proteinExistence type="inferred from homology"/>
<keyword evidence="5 9" id="KW-0862">Zinc</keyword>
<feature type="chain" id="PRO_5032974222" description="D-alanyl-D-alanine dipeptidase" evidence="11">
    <location>
        <begin position="22"/>
        <end position="265"/>
    </location>
</feature>
<dbReference type="GO" id="GO:0006508">
    <property type="term" value="P:proteolysis"/>
    <property type="evidence" value="ECO:0007669"/>
    <property type="project" value="UniProtKB-KW"/>
</dbReference>
<gene>
    <name evidence="12" type="ORF">HNQ92_004375</name>
</gene>
<keyword evidence="2 9" id="KW-0645">Protease</keyword>
<dbReference type="HAMAP" id="MF_01924">
    <property type="entry name" value="A_A_dipeptidase"/>
    <property type="match status" value="1"/>
</dbReference>
<evidence type="ECO:0000313" key="13">
    <source>
        <dbReference type="Proteomes" id="UP000557307"/>
    </source>
</evidence>
<keyword evidence="13" id="KW-1185">Reference proteome</keyword>
<feature type="binding site" evidence="9">
    <location>
        <position position="248"/>
    </location>
    <ligand>
        <name>Zn(2+)</name>
        <dbReference type="ChEBI" id="CHEBI:29105"/>
        <note>catalytic</note>
    </ligand>
</feature>
<protein>
    <recommendedName>
        <fullName evidence="9">D-alanyl-D-alanine dipeptidase</fullName>
        <shortName evidence="9">D-Ala-D-Ala dipeptidase</shortName>
        <ecNumber evidence="9">3.4.13.22</ecNumber>
    </recommendedName>
</protein>
<dbReference type="Pfam" id="PF01427">
    <property type="entry name" value="Peptidase_M15"/>
    <property type="match status" value="1"/>
</dbReference>
<dbReference type="GO" id="GO:0008270">
    <property type="term" value="F:zinc ion binding"/>
    <property type="evidence" value="ECO:0007669"/>
    <property type="project" value="UniProtKB-UniRule"/>
</dbReference>
<dbReference type="Gene3D" id="3.30.1380.10">
    <property type="match status" value="1"/>
</dbReference>
<dbReference type="InterPro" id="IPR000755">
    <property type="entry name" value="A_A_dipeptidase"/>
</dbReference>
<dbReference type="GO" id="GO:0071555">
    <property type="term" value="P:cell wall organization"/>
    <property type="evidence" value="ECO:0007669"/>
    <property type="project" value="UniProtKB-KW"/>
</dbReference>
<evidence type="ECO:0000256" key="4">
    <source>
        <dbReference type="ARBA" id="ARBA00022801"/>
    </source>
</evidence>
<comment type="similarity">
    <text evidence="9">Belongs to the peptidase M15D family.</text>
</comment>
<dbReference type="EC" id="3.4.13.22" evidence="9"/>
<dbReference type="InterPro" id="IPR009045">
    <property type="entry name" value="Zn_M74/Hedgehog-like"/>
</dbReference>
<dbReference type="RefSeq" id="WP_246440577.1">
    <property type="nucleotide sequence ID" value="NZ_JACHGF010000008.1"/>
</dbReference>
<dbReference type="PANTHER" id="PTHR43126:SF2">
    <property type="entry name" value="D-ALANYL-D-ALANINE DIPEPTIDASE"/>
    <property type="match status" value="1"/>
</dbReference>
<sequence length="265" mass="29579">MFSLRLLSVLVLFLTSTCLSGCQGQSSSGSSTPKPPPTTPSKRTATARLEVPAAPPQGTLPELERQMIQQGLVNIQDVDSTILVELKYSTTDNFVGKDVYGDLTRAYLQPDMARKLARASQYLRESTPGYRLLVYDAARPNSVQYILWDALDDLKIPTRSKPQYVADPKVGSIHNFGCAVDLTVADERGQPLDMGTKYDYFGPLAYPRSEQEMLRQGKLTAQQIANRQVLRRAMTRAGFAVNPTEWWHFDGMSRQQAKARYGIIK</sequence>
<dbReference type="AlphaFoldDB" id="A0A840TTI5"/>
<dbReference type="GO" id="GO:0008237">
    <property type="term" value="F:metallopeptidase activity"/>
    <property type="evidence" value="ECO:0007669"/>
    <property type="project" value="UniProtKB-KW"/>
</dbReference>
<keyword evidence="3 9" id="KW-0479">Metal-binding</keyword>
<evidence type="ECO:0000256" key="11">
    <source>
        <dbReference type="SAM" id="SignalP"/>
    </source>
</evidence>
<evidence type="ECO:0000256" key="7">
    <source>
        <dbReference type="ARBA" id="ARBA00023049"/>
    </source>
</evidence>
<feature type="signal peptide" evidence="11">
    <location>
        <begin position="1"/>
        <end position="21"/>
    </location>
</feature>
<evidence type="ECO:0000256" key="9">
    <source>
        <dbReference type="HAMAP-Rule" id="MF_01924"/>
    </source>
</evidence>
<evidence type="ECO:0000313" key="12">
    <source>
        <dbReference type="EMBL" id="MBB5286215.1"/>
    </source>
</evidence>
<feature type="binding site" evidence="9">
    <location>
        <position position="174"/>
    </location>
    <ligand>
        <name>Zn(2+)</name>
        <dbReference type="ChEBI" id="CHEBI:29105"/>
        <note>catalytic</note>
    </ligand>
</feature>
<dbReference type="PANTHER" id="PTHR43126">
    <property type="entry name" value="D-ALANYL-D-ALANINE DIPEPTIDASE"/>
    <property type="match status" value="1"/>
</dbReference>
<dbReference type="EMBL" id="JACHGF010000008">
    <property type="protein sequence ID" value="MBB5286215.1"/>
    <property type="molecule type" value="Genomic_DNA"/>
</dbReference>
<keyword evidence="7 9" id="KW-0482">Metalloprotease</keyword>
<evidence type="ECO:0000256" key="3">
    <source>
        <dbReference type="ARBA" id="ARBA00022723"/>
    </source>
</evidence>
<dbReference type="SUPFAM" id="SSF55166">
    <property type="entry name" value="Hedgehog/DD-peptidase"/>
    <property type="match status" value="1"/>
</dbReference>
<evidence type="ECO:0000256" key="10">
    <source>
        <dbReference type="SAM" id="MobiDB-lite"/>
    </source>
</evidence>
<feature type="site" description="Transition state stabilizer" evidence="9">
    <location>
        <position position="139"/>
    </location>
</feature>
<accession>A0A840TTI5</accession>
<evidence type="ECO:0000256" key="2">
    <source>
        <dbReference type="ARBA" id="ARBA00022670"/>
    </source>
</evidence>
<evidence type="ECO:0000256" key="5">
    <source>
        <dbReference type="ARBA" id="ARBA00022833"/>
    </source>
</evidence>
<dbReference type="Proteomes" id="UP000557307">
    <property type="component" value="Unassembled WGS sequence"/>
</dbReference>
<evidence type="ECO:0000256" key="8">
    <source>
        <dbReference type="ARBA" id="ARBA00023316"/>
    </source>
</evidence>
<comment type="cofactor">
    <cofactor evidence="9">
        <name>Zn(2+)</name>
        <dbReference type="ChEBI" id="CHEBI:29105"/>
    </cofactor>
    <text evidence="9">Binds 1 zinc ion per subunit.</text>
</comment>
<feature type="region of interest" description="Disordered" evidence="10">
    <location>
        <begin position="24"/>
        <end position="44"/>
    </location>
</feature>
<evidence type="ECO:0000256" key="1">
    <source>
        <dbReference type="ARBA" id="ARBA00001362"/>
    </source>
</evidence>
<keyword evidence="8" id="KW-0961">Cell wall biogenesis/degradation</keyword>
<comment type="caution">
    <text evidence="12">The sequence shown here is derived from an EMBL/GenBank/DDBJ whole genome shotgun (WGS) entry which is preliminary data.</text>
</comment>
<keyword evidence="11" id="KW-0732">Signal</keyword>
<comment type="function">
    <text evidence="9">Catalyzes hydrolysis of the D-alanyl-D-alanine dipeptide.</text>
</comment>
<dbReference type="CDD" id="cd14840">
    <property type="entry name" value="D-Ala-D-Ala_dipeptidase_Aad"/>
    <property type="match status" value="1"/>
</dbReference>
<keyword evidence="6 9" id="KW-0224">Dipeptidase</keyword>
<organism evidence="12 13">
    <name type="scientific">Rhabdobacter roseus</name>
    <dbReference type="NCBI Taxonomy" id="1655419"/>
    <lineage>
        <taxon>Bacteria</taxon>
        <taxon>Pseudomonadati</taxon>
        <taxon>Bacteroidota</taxon>
        <taxon>Cytophagia</taxon>
        <taxon>Cytophagales</taxon>
        <taxon>Cytophagaceae</taxon>
        <taxon>Rhabdobacter</taxon>
    </lineage>
</organism>
<comment type="catalytic activity">
    <reaction evidence="1 9">
        <text>D-alanyl-D-alanine + H2O = 2 D-alanine</text>
        <dbReference type="Rhea" id="RHEA:20661"/>
        <dbReference type="ChEBI" id="CHEBI:15377"/>
        <dbReference type="ChEBI" id="CHEBI:57416"/>
        <dbReference type="ChEBI" id="CHEBI:57822"/>
        <dbReference type="EC" id="3.4.13.22"/>
    </reaction>
</comment>
<name>A0A840TTI5_9BACT</name>
<keyword evidence="4 9" id="KW-0378">Hydrolase</keyword>
<feature type="binding site" evidence="9">
    <location>
        <position position="181"/>
    </location>
    <ligand>
        <name>Zn(2+)</name>
        <dbReference type="ChEBI" id="CHEBI:29105"/>
        <note>catalytic</note>
    </ligand>
</feature>
<evidence type="ECO:0000256" key="6">
    <source>
        <dbReference type="ARBA" id="ARBA00022997"/>
    </source>
</evidence>
<feature type="active site" description="Proton donor/acceptor" evidence="9">
    <location>
        <position position="245"/>
    </location>
</feature>
<reference evidence="12 13" key="1">
    <citation type="submission" date="2020-08" db="EMBL/GenBank/DDBJ databases">
        <title>Genomic Encyclopedia of Type Strains, Phase IV (KMG-IV): sequencing the most valuable type-strain genomes for metagenomic binning, comparative biology and taxonomic classification.</title>
        <authorList>
            <person name="Goeker M."/>
        </authorList>
    </citation>
    <scope>NUCLEOTIDE SEQUENCE [LARGE SCALE GENOMIC DNA]</scope>
    <source>
        <strain evidence="12 13">DSM 105074</strain>
    </source>
</reference>